<proteinExistence type="predicted"/>
<dbReference type="Proteomes" id="UP000789595">
    <property type="component" value="Unassembled WGS sequence"/>
</dbReference>
<evidence type="ECO:0000313" key="2">
    <source>
        <dbReference type="Proteomes" id="UP000789595"/>
    </source>
</evidence>
<name>A0A8J2S9X1_9STRA</name>
<accession>A0A8J2S9X1</accession>
<protein>
    <submittedName>
        <fullName evidence="1">Uncharacterized protein</fullName>
    </submittedName>
</protein>
<reference evidence="1" key="1">
    <citation type="submission" date="2021-11" db="EMBL/GenBank/DDBJ databases">
        <authorList>
            <consortium name="Genoscope - CEA"/>
            <person name="William W."/>
        </authorList>
    </citation>
    <scope>NUCLEOTIDE SEQUENCE</scope>
</reference>
<dbReference type="EMBL" id="CAKKNE010000002">
    <property type="protein sequence ID" value="CAH0367280.1"/>
    <property type="molecule type" value="Genomic_DNA"/>
</dbReference>
<evidence type="ECO:0000313" key="1">
    <source>
        <dbReference type="EMBL" id="CAH0367280.1"/>
    </source>
</evidence>
<organism evidence="1 2">
    <name type="scientific">Pelagomonas calceolata</name>
    <dbReference type="NCBI Taxonomy" id="35677"/>
    <lineage>
        <taxon>Eukaryota</taxon>
        <taxon>Sar</taxon>
        <taxon>Stramenopiles</taxon>
        <taxon>Ochrophyta</taxon>
        <taxon>Pelagophyceae</taxon>
        <taxon>Pelagomonadales</taxon>
        <taxon>Pelagomonadaceae</taxon>
        <taxon>Pelagomonas</taxon>
    </lineage>
</organism>
<comment type="caution">
    <text evidence="1">The sequence shown here is derived from an EMBL/GenBank/DDBJ whole genome shotgun (WGS) entry which is preliminary data.</text>
</comment>
<gene>
    <name evidence="1" type="ORF">PECAL_2P02940</name>
</gene>
<feature type="non-terminal residue" evidence="1">
    <location>
        <position position="1"/>
    </location>
</feature>
<keyword evidence="2" id="KW-1185">Reference proteome</keyword>
<dbReference type="AlphaFoldDB" id="A0A8J2S9X1"/>
<sequence>AWFALAIRATGSTELLFAVISHRSSQYCCRLTCCRAAQLLLEHCLLLLTRETHDECEHNKSRGQAPRHARRALRGVLRFVRIYSAPRRWRAGVRISHTTQAAGLAWALYPADKSASIPMGFEFEKEAVGENPQVTDEFAAAVKRG</sequence>